<sequence>MKPTKPERQVATPQTRTPRTAGDITSSSTEKLTQDSAPPRRPTVLALDLEFTLISSAVSQIPRPGLFSFLKRCKELFPRIVIFTSVPEGRFREIAKTLTNESVAPDWFLEVEYISWSGATKDLRFIDGCDVEDVLLIDDLASYVHEGQEKQWIAVEAFDPRNSGDLGLGDLTAKLEQRLINTEPLGINS</sequence>
<evidence type="ECO:0000313" key="4">
    <source>
        <dbReference type="Proteomes" id="UP000007883"/>
    </source>
</evidence>
<reference evidence="3 4" key="1">
    <citation type="journal article" date="2012" name="J. Bacteriol.">
        <title>Complete genome sequence of phototrophic betaproteobacterium Rubrivivax gelatinosus IL144.</title>
        <authorList>
            <person name="Nagashima S."/>
            <person name="Kamimura A."/>
            <person name="Shimizu T."/>
            <person name="Nakamura-isaki S."/>
            <person name="Aono E."/>
            <person name="Sakamoto K."/>
            <person name="Ichikawa N."/>
            <person name="Nakazawa H."/>
            <person name="Sekine M."/>
            <person name="Yamazaki S."/>
            <person name="Fujita N."/>
            <person name="Shimada K."/>
            <person name="Hanada S."/>
            <person name="Nagashima K.V.P."/>
        </authorList>
    </citation>
    <scope>NUCLEOTIDE SEQUENCE [LARGE SCALE GENOMIC DNA]</scope>
    <source>
        <strain evidence="4">NBRC 100245 / IL144</strain>
    </source>
</reference>
<dbReference type="PROSITE" id="PS50969">
    <property type="entry name" value="FCP1"/>
    <property type="match status" value="1"/>
</dbReference>
<feature type="region of interest" description="Disordered" evidence="1">
    <location>
        <begin position="1"/>
        <end position="39"/>
    </location>
</feature>
<dbReference type="AlphaFoldDB" id="I0HQ33"/>
<evidence type="ECO:0000256" key="1">
    <source>
        <dbReference type="SAM" id="MobiDB-lite"/>
    </source>
</evidence>
<dbReference type="EMBL" id="AP012320">
    <property type="protein sequence ID" value="BAL95120.1"/>
    <property type="molecule type" value="Genomic_DNA"/>
</dbReference>
<protein>
    <recommendedName>
        <fullName evidence="2">FCP1 homology domain-containing protein</fullName>
    </recommendedName>
</protein>
<dbReference type="InterPro" id="IPR004274">
    <property type="entry name" value="FCP1_dom"/>
</dbReference>
<dbReference type="Gene3D" id="3.40.50.1000">
    <property type="entry name" value="HAD superfamily/HAD-like"/>
    <property type="match status" value="1"/>
</dbReference>
<accession>I0HQ33</accession>
<gene>
    <name evidence="3" type="ordered locus">RGE_17790</name>
</gene>
<feature type="compositionally biased region" description="Polar residues" evidence="1">
    <location>
        <begin position="11"/>
        <end position="36"/>
    </location>
</feature>
<name>I0HQ33_RUBGI</name>
<proteinExistence type="predicted"/>
<keyword evidence="4" id="KW-1185">Reference proteome</keyword>
<dbReference type="HOGENOM" id="CLU_123340_0_0_4"/>
<dbReference type="SMART" id="SM00577">
    <property type="entry name" value="CPDc"/>
    <property type="match status" value="1"/>
</dbReference>
<dbReference type="Proteomes" id="UP000007883">
    <property type="component" value="Chromosome"/>
</dbReference>
<dbReference type="RefSeq" id="WP_014427983.1">
    <property type="nucleotide sequence ID" value="NC_017075.1"/>
</dbReference>
<dbReference type="SUPFAM" id="SSF56784">
    <property type="entry name" value="HAD-like"/>
    <property type="match status" value="1"/>
</dbReference>
<dbReference type="KEGG" id="rge:RGE_17790"/>
<dbReference type="eggNOG" id="COG5190">
    <property type="taxonomic scope" value="Bacteria"/>
</dbReference>
<dbReference type="InterPro" id="IPR036412">
    <property type="entry name" value="HAD-like_sf"/>
</dbReference>
<feature type="domain" description="FCP1 homology" evidence="2">
    <location>
        <begin position="38"/>
        <end position="178"/>
    </location>
</feature>
<evidence type="ECO:0000259" key="2">
    <source>
        <dbReference type="PROSITE" id="PS50969"/>
    </source>
</evidence>
<dbReference type="STRING" id="983917.RGE_17790"/>
<dbReference type="InterPro" id="IPR023214">
    <property type="entry name" value="HAD_sf"/>
</dbReference>
<organism evidence="3 4">
    <name type="scientific">Rubrivivax gelatinosus (strain NBRC 100245 / IL144)</name>
    <dbReference type="NCBI Taxonomy" id="983917"/>
    <lineage>
        <taxon>Bacteria</taxon>
        <taxon>Pseudomonadati</taxon>
        <taxon>Pseudomonadota</taxon>
        <taxon>Betaproteobacteria</taxon>
        <taxon>Burkholderiales</taxon>
        <taxon>Sphaerotilaceae</taxon>
        <taxon>Rubrivivax</taxon>
    </lineage>
</organism>
<dbReference type="Pfam" id="PF03031">
    <property type="entry name" value="NIF"/>
    <property type="match status" value="1"/>
</dbReference>
<evidence type="ECO:0000313" key="3">
    <source>
        <dbReference type="EMBL" id="BAL95120.1"/>
    </source>
</evidence>